<dbReference type="Pfam" id="PF04548">
    <property type="entry name" value="AIG1"/>
    <property type="match status" value="1"/>
</dbReference>
<reference evidence="4" key="1">
    <citation type="submission" date="2023-03" db="EMBL/GenBank/DDBJ databases">
        <authorList>
            <person name="Steffen K."/>
            <person name="Cardenas P."/>
        </authorList>
    </citation>
    <scope>NUCLEOTIDE SEQUENCE</scope>
</reference>
<dbReference type="InterPro" id="IPR027417">
    <property type="entry name" value="P-loop_NTPase"/>
</dbReference>
<dbReference type="GO" id="GO:0005525">
    <property type="term" value="F:GTP binding"/>
    <property type="evidence" value="ECO:0007669"/>
    <property type="project" value="InterPro"/>
</dbReference>
<evidence type="ECO:0000256" key="1">
    <source>
        <dbReference type="ARBA" id="ARBA00008535"/>
    </source>
</evidence>
<keyword evidence="5" id="KW-1185">Reference proteome</keyword>
<evidence type="ECO:0000313" key="4">
    <source>
        <dbReference type="EMBL" id="CAI8024101.1"/>
    </source>
</evidence>
<keyword evidence="2" id="KW-0547">Nucleotide-binding</keyword>
<accession>A0AA35WP76</accession>
<dbReference type="SUPFAM" id="SSF52540">
    <property type="entry name" value="P-loop containing nucleoside triphosphate hydrolases"/>
    <property type="match status" value="1"/>
</dbReference>
<dbReference type="EMBL" id="CASHTH010002053">
    <property type="protein sequence ID" value="CAI8024101.1"/>
    <property type="molecule type" value="Genomic_DNA"/>
</dbReference>
<organism evidence="4 5">
    <name type="scientific">Geodia barretti</name>
    <name type="common">Barrett's horny sponge</name>
    <dbReference type="NCBI Taxonomy" id="519541"/>
    <lineage>
        <taxon>Eukaryota</taxon>
        <taxon>Metazoa</taxon>
        <taxon>Porifera</taxon>
        <taxon>Demospongiae</taxon>
        <taxon>Heteroscleromorpha</taxon>
        <taxon>Tetractinellida</taxon>
        <taxon>Astrophorina</taxon>
        <taxon>Geodiidae</taxon>
        <taxon>Geodia</taxon>
    </lineage>
</organism>
<dbReference type="Proteomes" id="UP001174909">
    <property type="component" value="Unassembled WGS sequence"/>
</dbReference>
<protein>
    <submittedName>
        <fullName evidence="4">Translocase of chloroplast 34 homolog, chloroplastic</fullName>
    </submittedName>
</protein>
<dbReference type="Gene3D" id="3.40.50.300">
    <property type="entry name" value="P-loop containing nucleotide triphosphate hydrolases"/>
    <property type="match status" value="1"/>
</dbReference>
<feature type="domain" description="AIG1-type G" evidence="3">
    <location>
        <begin position="47"/>
        <end position="197"/>
    </location>
</feature>
<dbReference type="InterPro" id="IPR006703">
    <property type="entry name" value="G_AIG1"/>
</dbReference>
<dbReference type="AlphaFoldDB" id="A0AA35WP76"/>
<proteinExistence type="inferred from homology"/>
<gene>
    <name evidence="4" type="ORF">GBAR_LOCUS14031</name>
</gene>
<evidence type="ECO:0000259" key="3">
    <source>
        <dbReference type="Pfam" id="PF04548"/>
    </source>
</evidence>
<sequence length="349" mass="38534">MSNSKKKSRVVPTVRPCALEDFVSTDGGEERHFDFITALRLAKKNINVAITGVTGAGKSTLINTLCGVVPGDQRPATQGDNLLLETQEVASYVAQKASLLDEVYTVTVWDSPGVKDGTGKGPSYMQQLQKESEDSIDILLYCIDVSQARCVPKDIVSALEVVTKIFGPSVWRHAVIILTFANVLEENIISEDVEDGDDTNHTFASRINHWEENIRHALMRAGVPDKIAREVPVEPAGYYGSGLSLPGRDHWLGNLWFQFLLSAHDKSRLAILINSQHRIRDAENVTHEELEKQQKERGEIPIVVGRQLISKLKAGDSVAADTIASKGDKFGSVKKRFVDFAMKKILQKS</sequence>
<comment type="caution">
    <text evidence="4">The sequence shown here is derived from an EMBL/GenBank/DDBJ whole genome shotgun (WGS) entry which is preliminary data.</text>
</comment>
<name>A0AA35WP76_GEOBA</name>
<evidence type="ECO:0000313" key="5">
    <source>
        <dbReference type="Proteomes" id="UP001174909"/>
    </source>
</evidence>
<comment type="similarity">
    <text evidence="1">Belongs to the TRAFAC class TrmE-Era-EngA-EngB-Septin-like GTPase superfamily. AIG1/Toc34/Toc159-like paraseptin GTPase family. IAN subfamily.</text>
</comment>
<evidence type="ECO:0000256" key="2">
    <source>
        <dbReference type="ARBA" id="ARBA00022741"/>
    </source>
</evidence>